<name>A0A9D2AHH5_9BACT</name>
<protein>
    <recommendedName>
        <fullName evidence="5">Secreted protein</fullName>
    </recommendedName>
</protein>
<sequence length="168" mass="18139">MIGTCSLLLLLSASVSAQEAPQAAPAPKAAAAEAGAPEGPYKEELELLSRHPSAAVRHSYELLTRGQCSMADVWQTEERWIDMKLRYGCSAVERESLLTRLLVNLRHQQMLVLVSSHYDPAALAAPAPALSDKIEAAEHALRELRSLENAEPAAEKSGRNRRGSAGSK</sequence>
<comment type="caution">
    <text evidence="3">The sequence shown here is derived from an EMBL/GenBank/DDBJ whole genome shotgun (WGS) entry which is preliminary data.</text>
</comment>
<feature type="chain" id="PRO_5038932011" description="Secreted protein" evidence="2">
    <location>
        <begin position="18"/>
        <end position="168"/>
    </location>
</feature>
<evidence type="ECO:0000256" key="1">
    <source>
        <dbReference type="SAM" id="MobiDB-lite"/>
    </source>
</evidence>
<evidence type="ECO:0000313" key="3">
    <source>
        <dbReference type="EMBL" id="HIX20494.1"/>
    </source>
</evidence>
<accession>A0A9D2AHH5</accession>
<evidence type="ECO:0008006" key="5">
    <source>
        <dbReference type="Google" id="ProtNLM"/>
    </source>
</evidence>
<reference evidence="3" key="1">
    <citation type="journal article" date="2021" name="PeerJ">
        <title>Extensive microbial diversity within the chicken gut microbiome revealed by metagenomics and culture.</title>
        <authorList>
            <person name="Gilroy R."/>
            <person name="Ravi A."/>
            <person name="Getino M."/>
            <person name="Pursley I."/>
            <person name="Horton D.L."/>
            <person name="Alikhan N.F."/>
            <person name="Baker D."/>
            <person name="Gharbi K."/>
            <person name="Hall N."/>
            <person name="Watson M."/>
            <person name="Adriaenssens E.M."/>
            <person name="Foster-Nyarko E."/>
            <person name="Jarju S."/>
            <person name="Secka A."/>
            <person name="Antonio M."/>
            <person name="Oren A."/>
            <person name="Chaudhuri R.R."/>
            <person name="La Ragione R."/>
            <person name="Hildebrand F."/>
            <person name="Pallen M.J."/>
        </authorList>
    </citation>
    <scope>NUCLEOTIDE SEQUENCE</scope>
    <source>
        <strain evidence="3">14975</strain>
    </source>
</reference>
<feature type="compositionally biased region" description="Basic and acidic residues" evidence="1">
    <location>
        <begin position="145"/>
        <end position="158"/>
    </location>
</feature>
<dbReference type="Proteomes" id="UP000823964">
    <property type="component" value="Unassembled WGS sequence"/>
</dbReference>
<gene>
    <name evidence="3" type="ORF">H9862_07845</name>
</gene>
<keyword evidence="2" id="KW-0732">Signal</keyword>
<feature type="signal peptide" evidence="2">
    <location>
        <begin position="1"/>
        <end position="17"/>
    </location>
</feature>
<evidence type="ECO:0000313" key="4">
    <source>
        <dbReference type="Proteomes" id="UP000823964"/>
    </source>
</evidence>
<reference evidence="3" key="2">
    <citation type="submission" date="2021-04" db="EMBL/GenBank/DDBJ databases">
        <authorList>
            <person name="Gilroy R."/>
        </authorList>
    </citation>
    <scope>NUCLEOTIDE SEQUENCE</scope>
    <source>
        <strain evidence="3">14975</strain>
    </source>
</reference>
<evidence type="ECO:0000256" key="2">
    <source>
        <dbReference type="SAM" id="SignalP"/>
    </source>
</evidence>
<feature type="region of interest" description="Disordered" evidence="1">
    <location>
        <begin position="145"/>
        <end position="168"/>
    </location>
</feature>
<organism evidence="3 4">
    <name type="scientific">Candidatus Akkermansia intestinigallinarum</name>
    <dbReference type="NCBI Taxonomy" id="2838431"/>
    <lineage>
        <taxon>Bacteria</taxon>
        <taxon>Pseudomonadati</taxon>
        <taxon>Verrucomicrobiota</taxon>
        <taxon>Verrucomicrobiia</taxon>
        <taxon>Verrucomicrobiales</taxon>
        <taxon>Akkermansiaceae</taxon>
        <taxon>Akkermansia</taxon>
    </lineage>
</organism>
<dbReference type="AlphaFoldDB" id="A0A9D2AHH5"/>
<proteinExistence type="predicted"/>
<dbReference type="EMBL" id="DXFQ01000146">
    <property type="protein sequence ID" value="HIX20494.1"/>
    <property type="molecule type" value="Genomic_DNA"/>
</dbReference>